<dbReference type="PROSITE" id="PS51186">
    <property type="entry name" value="GNAT"/>
    <property type="match status" value="1"/>
</dbReference>
<accession>A0ABS0AG39</accession>
<comment type="caution">
    <text evidence="2">The sequence shown here is derived from an EMBL/GenBank/DDBJ whole genome shotgun (WGS) entry which is preliminary data.</text>
</comment>
<dbReference type="PANTHER" id="PTHR42791">
    <property type="entry name" value="GNAT FAMILY ACETYLTRANSFERASE"/>
    <property type="match status" value="1"/>
</dbReference>
<dbReference type="Proteomes" id="UP000644441">
    <property type="component" value="Unassembled WGS sequence"/>
</dbReference>
<dbReference type="InterPro" id="IPR016181">
    <property type="entry name" value="Acyl_CoA_acyltransferase"/>
</dbReference>
<dbReference type="SUPFAM" id="SSF55729">
    <property type="entry name" value="Acyl-CoA N-acyltransferases (Nat)"/>
    <property type="match status" value="1"/>
</dbReference>
<dbReference type="InterPro" id="IPR052523">
    <property type="entry name" value="Trichothecene_AcTrans"/>
</dbReference>
<reference evidence="2 3" key="1">
    <citation type="submission" date="2012-09" db="EMBL/GenBank/DDBJ databases">
        <title>Genome Sequence of alkane-degrading Bacterium Alcanivorax venustensis ISO4.</title>
        <authorList>
            <person name="Lai Q."/>
            <person name="Shao Z."/>
        </authorList>
    </citation>
    <scope>NUCLEOTIDE SEQUENCE [LARGE SCALE GENOMIC DNA]</scope>
    <source>
        <strain evidence="2 3">ISO4</strain>
    </source>
</reference>
<dbReference type="CDD" id="cd04301">
    <property type="entry name" value="NAT_SF"/>
    <property type="match status" value="1"/>
</dbReference>
<protein>
    <submittedName>
        <fullName evidence="2">Acetyltransferase, gnat family protein</fullName>
    </submittedName>
</protein>
<dbReference type="Gene3D" id="3.40.630.30">
    <property type="match status" value="1"/>
</dbReference>
<name>A0ABS0AG39_9GAMM</name>
<evidence type="ECO:0000313" key="2">
    <source>
        <dbReference type="EMBL" id="MBF5053116.1"/>
    </source>
</evidence>
<organism evidence="2 3">
    <name type="scientific">Alloalcanivorax venustensis ISO4</name>
    <dbReference type="NCBI Taxonomy" id="1177184"/>
    <lineage>
        <taxon>Bacteria</taxon>
        <taxon>Pseudomonadati</taxon>
        <taxon>Pseudomonadota</taxon>
        <taxon>Gammaproteobacteria</taxon>
        <taxon>Oceanospirillales</taxon>
        <taxon>Alcanivoracaceae</taxon>
        <taxon>Alloalcanivorax</taxon>
    </lineage>
</organism>
<dbReference type="PANTHER" id="PTHR42791:SF1">
    <property type="entry name" value="N-ACETYLTRANSFERASE DOMAIN-CONTAINING PROTEIN"/>
    <property type="match status" value="1"/>
</dbReference>
<proteinExistence type="predicted"/>
<evidence type="ECO:0000313" key="3">
    <source>
        <dbReference type="Proteomes" id="UP000644441"/>
    </source>
</evidence>
<sequence length="194" mass="22356">MQPHCTRAEFDAVVELLARAFVDDPFWRWLCRPEDFQVRLRRGMAAQLRHLALPGRVDHIPGVGAALWSPPGQWRLGLWQQLRFLPDFAAITGLTRLPGRLGGIQHIQQLHPKRPHWYLQVLGVAPDQQGRGHARRLLAPVLALCDRDRHGAFLETCEPDNLPLYRRFGFEVIREDRVTADGPPIWLMWRPPPL</sequence>
<dbReference type="Pfam" id="PF00583">
    <property type="entry name" value="Acetyltransf_1"/>
    <property type="match status" value="1"/>
</dbReference>
<feature type="domain" description="N-acetyltransferase" evidence="1">
    <location>
        <begin position="46"/>
        <end position="193"/>
    </location>
</feature>
<gene>
    <name evidence="2" type="ORF">ISO4_01718</name>
</gene>
<dbReference type="EMBL" id="ARXR01000011">
    <property type="protein sequence ID" value="MBF5053116.1"/>
    <property type="molecule type" value="Genomic_DNA"/>
</dbReference>
<keyword evidence="3" id="KW-1185">Reference proteome</keyword>
<dbReference type="InterPro" id="IPR000182">
    <property type="entry name" value="GNAT_dom"/>
</dbReference>
<evidence type="ECO:0000259" key="1">
    <source>
        <dbReference type="PROSITE" id="PS51186"/>
    </source>
</evidence>